<feature type="transmembrane region" description="Helical" evidence="7">
    <location>
        <begin position="20"/>
        <end position="39"/>
    </location>
</feature>
<dbReference type="InterPro" id="IPR050545">
    <property type="entry name" value="Mycobact_MmpL"/>
</dbReference>
<dbReference type="PROSITE" id="PS50156">
    <property type="entry name" value="SSD"/>
    <property type="match status" value="2"/>
</dbReference>
<evidence type="ECO:0000256" key="3">
    <source>
        <dbReference type="ARBA" id="ARBA00022475"/>
    </source>
</evidence>
<dbReference type="Proteomes" id="UP000442707">
    <property type="component" value="Unassembled WGS sequence"/>
</dbReference>
<dbReference type="RefSeq" id="WP_150950546.1">
    <property type="nucleotide sequence ID" value="NZ_VZRB01000013.1"/>
</dbReference>
<dbReference type="AlphaFoldDB" id="A0A6H9UYJ7"/>
<evidence type="ECO:0000313" key="10">
    <source>
        <dbReference type="Proteomes" id="UP000442707"/>
    </source>
</evidence>
<dbReference type="InterPro" id="IPR004869">
    <property type="entry name" value="MMPL_dom"/>
</dbReference>
<evidence type="ECO:0000256" key="2">
    <source>
        <dbReference type="ARBA" id="ARBA00010157"/>
    </source>
</evidence>
<comment type="similarity">
    <text evidence="2">Belongs to the resistance-nodulation-cell division (RND) (TC 2.A.6) family. MmpL subfamily.</text>
</comment>
<feature type="domain" description="SSD" evidence="8">
    <location>
        <begin position="201"/>
        <end position="333"/>
    </location>
</feature>
<feature type="transmembrane region" description="Helical" evidence="7">
    <location>
        <begin position="614"/>
        <end position="638"/>
    </location>
</feature>
<evidence type="ECO:0000256" key="7">
    <source>
        <dbReference type="SAM" id="Phobius"/>
    </source>
</evidence>
<dbReference type="EMBL" id="VZRB01000013">
    <property type="protein sequence ID" value="KAB1145073.1"/>
    <property type="molecule type" value="Genomic_DNA"/>
</dbReference>
<dbReference type="InterPro" id="IPR000731">
    <property type="entry name" value="SSD"/>
</dbReference>
<evidence type="ECO:0000256" key="5">
    <source>
        <dbReference type="ARBA" id="ARBA00022989"/>
    </source>
</evidence>
<feature type="transmembrane region" description="Helical" evidence="7">
    <location>
        <begin position="279"/>
        <end position="300"/>
    </location>
</feature>
<protein>
    <submittedName>
        <fullName evidence="9">MMPL family transporter</fullName>
    </submittedName>
</protein>
<organism evidence="9 10">
    <name type="scientific">Streptomyces luteolifulvus</name>
    <dbReference type="NCBI Taxonomy" id="2615112"/>
    <lineage>
        <taxon>Bacteria</taxon>
        <taxon>Bacillati</taxon>
        <taxon>Actinomycetota</taxon>
        <taxon>Actinomycetes</taxon>
        <taxon>Kitasatosporales</taxon>
        <taxon>Streptomycetaceae</taxon>
        <taxon>Streptomyces</taxon>
    </lineage>
</organism>
<evidence type="ECO:0000259" key="8">
    <source>
        <dbReference type="PROSITE" id="PS50156"/>
    </source>
</evidence>
<sequence length="708" mass="74220">MSDSPGLLAKVPSGRGSKWLVLLGWLLLAGLLTPLFGGLEDYEDRSPSGSLPRGAESTAVMNELEKYSEALEEAPAVVVYTREGGIQAADRKKAESDRAAFAKLADSGENVAAAVPSRDGKALMTVVPLTRDDVEIDFAVKEMRKRAQDGAPAGLGVAVAGPAGLLNDYTQAFENLDVNLMIMTSSVVIVLLLLIYRSPFLWLLPLLSVGFAAVLTQGVAYLLAKHASLPVNPASSSLLMILLFGVGTDYALLLIARYREELRRHEDRHAAMGIALRRSGPAILASAGTVVVGLVCLALADMQSSRSLGLVGATGVLCAYVAMVTILPALLVLVGRWVFWPFVPRVGQAERSATGAWARIGTSVGRRPRLVWLGCLAVIAALGVSALGMNLGLSKSDVFQTKPESVTGQEQLARHFPSGASDPAAVVADAGAEGAVVSAVQGVDGVQVGERSPSPDGNRVMIDVVLANAPDSDAAMDTIEDLRSAVHAVPGAHAVVGGTTAETLDIDHAQSRDLRVVIPVVLAVILLFLVVLLRAIVAPLILLSTVVVSYFAALGASGLLFEHAFGHAGVAWQLPLVSFVFLAALGVDYNIFLMTRVREEAQLHGHAEGVRRGLSVTGSVITSAAVVLAATFAVFTSMPVVDMVQLGVVVAVGVLLDAFLVRTLLVPALSLDVGRASWWPGRLYRRLGEGPGPAVRAGQQRADATAAR</sequence>
<keyword evidence="4 7" id="KW-0812">Transmembrane</keyword>
<feature type="transmembrane region" description="Helical" evidence="7">
    <location>
        <begin position="203"/>
        <end position="224"/>
    </location>
</feature>
<feature type="transmembrane region" description="Helical" evidence="7">
    <location>
        <begin position="178"/>
        <end position="196"/>
    </location>
</feature>
<dbReference type="PANTHER" id="PTHR33406:SF6">
    <property type="entry name" value="MEMBRANE PROTEIN YDGH-RELATED"/>
    <property type="match status" value="1"/>
</dbReference>
<feature type="transmembrane region" description="Helical" evidence="7">
    <location>
        <begin position="150"/>
        <end position="166"/>
    </location>
</feature>
<feature type="transmembrane region" description="Helical" evidence="7">
    <location>
        <begin position="644"/>
        <end position="665"/>
    </location>
</feature>
<feature type="transmembrane region" description="Helical" evidence="7">
    <location>
        <begin position="540"/>
        <end position="560"/>
    </location>
</feature>
<evidence type="ECO:0000256" key="4">
    <source>
        <dbReference type="ARBA" id="ARBA00022692"/>
    </source>
</evidence>
<reference evidence="9 10" key="1">
    <citation type="submission" date="2019-09" db="EMBL/GenBank/DDBJ databases">
        <title>Screening of Novel Bioactive Compounds from Soil-Associated.</title>
        <authorList>
            <person name="Zhao S."/>
        </authorList>
    </citation>
    <scope>NUCLEOTIDE SEQUENCE [LARGE SCALE GENOMIC DNA]</scope>
    <source>
        <strain evidence="9 10">HIT-DPA4</strain>
    </source>
</reference>
<keyword evidence="5 7" id="KW-1133">Transmembrane helix</keyword>
<evidence type="ECO:0000256" key="6">
    <source>
        <dbReference type="ARBA" id="ARBA00023136"/>
    </source>
</evidence>
<keyword evidence="3" id="KW-1003">Cell membrane</keyword>
<name>A0A6H9UYJ7_9ACTN</name>
<keyword evidence="10" id="KW-1185">Reference proteome</keyword>
<feature type="transmembrane region" description="Helical" evidence="7">
    <location>
        <begin position="514"/>
        <end position="533"/>
    </location>
</feature>
<feature type="transmembrane region" description="Helical" evidence="7">
    <location>
        <begin position="236"/>
        <end position="258"/>
    </location>
</feature>
<comment type="caution">
    <text evidence="9">The sequence shown here is derived from an EMBL/GenBank/DDBJ whole genome shotgun (WGS) entry which is preliminary data.</text>
</comment>
<dbReference type="GO" id="GO:0005886">
    <property type="term" value="C:plasma membrane"/>
    <property type="evidence" value="ECO:0007669"/>
    <property type="project" value="UniProtKB-SubCell"/>
</dbReference>
<feature type="domain" description="SSD" evidence="8">
    <location>
        <begin position="543"/>
        <end position="671"/>
    </location>
</feature>
<feature type="transmembrane region" description="Helical" evidence="7">
    <location>
        <begin position="370"/>
        <end position="393"/>
    </location>
</feature>
<accession>A0A6H9UYJ7</accession>
<evidence type="ECO:0000313" key="9">
    <source>
        <dbReference type="EMBL" id="KAB1145073.1"/>
    </source>
</evidence>
<dbReference type="PANTHER" id="PTHR33406">
    <property type="entry name" value="MEMBRANE PROTEIN MJ1562-RELATED"/>
    <property type="match status" value="1"/>
</dbReference>
<dbReference type="SUPFAM" id="SSF82866">
    <property type="entry name" value="Multidrug efflux transporter AcrB transmembrane domain"/>
    <property type="match status" value="2"/>
</dbReference>
<keyword evidence="6 7" id="KW-0472">Membrane</keyword>
<dbReference type="Gene3D" id="1.20.1640.10">
    <property type="entry name" value="Multidrug efflux transporter AcrB transmembrane domain"/>
    <property type="match status" value="2"/>
</dbReference>
<evidence type="ECO:0000256" key="1">
    <source>
        <dbReference type="ARBA" id="ARBA00004651"/>
    </source>
</evidence>
<gene>
    <name evidence="9" type="ORF">F7R91_20645</name>
</gene>
<feature type="transmembrane region" description="Helical" evidence="7">
    <location>
        <begin position="312"/>
        <end position="335"/>
    </location>
</feature>
<dbReference type="Pfam" id="PF03176">
    <property type="entry name" value="MMPL"/>
    <property type="match status" value="2"/>
</dbReference>
<comment type="subcellular location">
    <subcellularLocation>
        <location evidence="1">Cell membrane</location>
        <topology evidence="1">Multi-pass membrane protein</topology>
    </subcellularLocation>
</comment>
<feature type="transmembrane region" description="Helical" evidence="7">
    <location>
        <begin position="572"/>
        <end position="593"/>
    </location>
</feature>
<proteinExistence type="inferred from homology"/>